<dbReference type="InterPro" id="IPR041320">
    <property type="entry name" value="CxC1"/>
</dbReference>
<evidence type="ECO:0000313" key="3">
    <source>
        <dbReference type="Proteomes" id="UP000076532"/>
    </source>
</evidence>
<gene>
    <name evidence="2" type="ORF">FIBSPDRAFT_671932</name>
</gene>
<organism evidence="2 3">
    <name type="scientific">Athelia psychrophila</name>
    <dbReference type="NCBI Taxonomy" id="1759441"/>
    <lineage>
        <taxon>Eukaryota</taxon>
        <taxon>Fungi</taxon>
        <taxon>Dikarya</taxon>
        <taxon>Basidiomycota</taxon>
        <taxon>Agaricomycotina</taxon>
        <taxon>Agaricomycetes</taxon>
        <taxon>Agaricomycetidae</taxon>
        <taxon>Atheliales</taxon>
        <taxon>Atheliaceae</taxon>
        <taxon>Athelia</taxon>
    </lineage>
</organism>
<sequence>QFIKWTKVVIPSLIQPCLALSRRTETLAAVDRKYSLPCTCDQTNARLLTVTCVYFDSLNEIKLPTCYCTPAPAALLSRGLMASSPTHPTLAVDIKLLEFARMQFLHMVPNTTSWCAALEACLTSLGFKLQTRDTLRHRFTTSLRWYYALLE</sequence>
<feature type="non-terminal residue" evidence="2">
    <location>
        <position position="151"/>
    </location>
</feature>
<keyword evidence="3" id="KW-1185">Reference proteome</keyword>
<evidence type="ECO:0000259" key="1">
    <source>
        <dbReference type="Pfam" id="PF18802"/>
    </source>
</evidence>
<dbReference type="OrthoDB" id="3200967at2759"/>
<dbReference type="Proteomes" id="UP000076532">
    <property type="component" value="Unassembled WGS sequence"/>
</dbReference>
<dbReference type="Pfam" id="PF18802">
    <property type="entry name" value="CxC1"/>
    <property type="match status" value="1"/>
</dbReference>
<feature type="non-terminal residue" evidence="2">
    <location>
        <position position="1"/>
    </location>
</feature>
<feature type="domain" description="CxC1-like cysteine cluster associated with KDZ transposases" evidence="1">
    <location>
        <begin position="33"/>
        <end position="119"/>
    </location>
</feature>
<accession>A0A166KK24</accession>
<dbReference type="EMBL" id="KV417543">
    <property type="protein sequence ID" value="KZP21983.1"/>
    <property type="molecule type" value="Genomic_DNA"/>
</dbReference>
<reference evidence="2 3" key="1">
    <citation type="journal article" date="2016" name="Mol. Biol. Evol.">
        <title>Comparative Genomics of Early-Diverging Mushroom-Forming Fungi Provides Insights into the Origins of Lignocellulose Decay Capabilities.</title>
        <authorList>
            <person name="Nagy L.G."/>
            <person name="Riley R."/>
            <person name="Tritt A."/>
            <person name="Adam C."/>
            <person name="Daum C."/>
            <person name="Floudas D."/>
            <person name="Sun H."/>
            <person name="Yadav J.S."/>
            <person name="Pangilinan J."/>
            <person name="Larsson K.H."/>
            <person name="Matsuura K."/>
            <person name="Barry K."/>
            <person name="Labutti K."/>
            <person name="Kuo R."/>
            <person name="Ohm R.A."/>
            <person name="Bhattacharya S.S."/>
            <person name="Shirouzu T."/>
            <person name="Yoshinaga Y."/>
            <person name="Martin F.M."/>
            <person name="Grigoriev I.V."/>
            <person name="Hibbett D.S."/>
        </authorList>
    </citation>
    <scope>NUCLEOTIDE SEQUENCE [LARGE SCALE GENOMIC DNA]</scope>
    <source>
        <strain evidence="2 3">CBS 109695</strain>
    </source>
</reference>
<protein>
    <recommendedName>
        <fullName evidence="1">CxC1-like cysteine cluster associated with KDZ transposases domain-containing protein</fullName>
    </recommendedName>
</protein>
<dbReference type="AlphaFoldDB" id="A0A166KK24"/>
<proteinExistence type="predicted"/>
<evidence type="ECO:0000313" key="2">
    <source>
        <dbReference type="EMBL" id="KZP21983.1"/>
    </source>
</evidence>
<name>A0A166KK24_9AGAM</name>